<dbReference type="InterPro" id="IPR036388">
    <property type="entry name" value="WH-like_DNA-bd_sf"/>
</dbReference>
<comment type="caution">
    <text evidence="1">The sequence shown here is derived from an EMBL/GenBank/DDBJ whole genome shotgun (WGS) entry which is preliminary data.</text>
</comment>
<accession>A0ABX4CVN9</accession>
<dbReference type="Gene3D" id="1.10.10.10">
    <property type="entry name" value="Winged helix-like DNA-binding domain superfamily/Winged helix DNA-binding domain"/>
    <property type="match status" value="1"/>
</dbReference>
<dbReference type="EMBL" id="MUHD01000014">
    <property type="protein sequence ID" value="OXB08877.1"/>
    <property type="molecule type" value="Genomic_DNA"/>
</dbReference>
<proteinExistence type="predicted"/>
<reference evidence="1 2" key="1">
    <citation type="submission" date="2016-11" db="EMBL/GenBank/DDBJ databases">
        <title>Whole genomes of Flavobacteriaceae.</title>
        <authorList>
            <person name="Stine C."/>
            <person name="Li C."/>
            <person name="Tadesse D."/>
        </authorList>
    </citation>
    <scope>NUCLEOTIDE SEQUENCE [LARGE SCALE GENOMIC DNA]</scope>
    <source>
        <strain evidence="1 2">CCUG 60112</strain>
    </source>
</reference>
<sequence>MESNNTNHRPDNVIKRQNKYTLSTTQLKTIFEYLQKHTATASMTAEATGIPQKSICRYKRDLEKRGLLCEVRKGFCELTKFRAWYLTTNHDLFPKSNQLELF</sequence>
<gene>
    <name evidence="1" type="ORF">B0A81_06865</name>
</gene>
<name>A0ABX4CVN9_9FLAO</name>
<dbReference type="RefSeq" id="WP_208861308.1">
    <property type="nucleotide sequence ID" value="NZ_CP100442.1"/>
</dbReference>
<protein>
    <submittedName>
        <fullName evidence="1">Uncharacterized protein</fullName>
    </submittedName>
</protein>
<organism evidence="1 2">
    <name type="scientific">Flavobacterium plurextorum</name>
    <dbReference type="NCBI Taxonomy" id="1114867"/>
    <lineage>
        <taxon>Bacteria</taxon>
        <taxon>Pseudomonadati</taxon>
        <taxon>Bacteroidota</taxon>
        <taxon>Flavobacteriia</taxon>
        <taxon>Flavobacteriales</taxon>
        <taxon>Flavobacteriaceae</taxon>
        <taxon>Flavobacterium</taxon>
    </lineage>
</organism>
<dbReference type="Proteomes" id="UP000198381">
    <property type="component" value="Unassembled WGS sequence"/>
</dbReference>
<evidence type="ECO:0000313" key="2">
    <source>
        <dbReference type="Proteomes" id="UP000198381"/>
    </source>
</evidence>
<keyword evidence="2" id="KW-1185">Reference proteome</keyword>
<evidence type="ECO:0000313" key="1">
    <source>
        <dbReference type="EMBL" id="OXB08877.1"/>
    </source>
</evidence>